<dbReference type="EMBL" id="CP060587">
    <property type="protein sequence ID" value="QNL94920.1"/>
    <property type="molecule type" value="Genomic_DNA"/>
</dbReference>
<evidence type="ECO:0000313" key="1">
    <source>
        <dbReference type="EMBL" id="MBC9227501.1"/>
    </source>
</evidence>
<organism evidence="1 4">
    <name type="scientific">Aeromicrobium senzhongii</name>
    <dbReference type="NCBI Taxonomy" id="2663859"/>
    <lineage>
        <taxon>Bacteria</taxon>
        <taxon>Bacillati</taxon>
        <taxon>Actinomycetota</taxon>
        <taxon>Actinomycetes</taxon>
        <taxon>Propionibacteriales</taxon>
        <taxon>Nocardioidaceae</taxon>
        <taxon>Aeromicrobium</taxon>
    </lineage>
</organism>
<gene>
    <name evidence="2" type="ORF">H9L21_02885</name>
    <name evidence="1" type="ORF">IBG24_14375</name>
</gene>
<evidence type="ECO:0000313" key="3">
    <source>
        <dbReference type="Proteomes" id="UP000515871"/>
    </source>
</evidence>
<dbReference type="RefSeq" id="WP_154595763.1">
    <property type="nucleotide sequence ID" value="NZ_CP060587.1"/>
</dbReference>
<evidence type="ECO:0000313" key="4">
    <source>
        <dbReference type="Proteomes" id="UP000620591"/>
    </source>
</evidence>
<dbReference type="SUPFAM" id="SSF54593">
    <property type="entry name" value="Glyoxalase/Bleomycin resistance protein/Dihydroxybiphenyl dioxygenase"/>
    <property type="match status" value="1"/>
</dbReference>
<proteinExistence type="predicted"/>
<dbReference type="Proteomes" id="UP000515871">
    <property type="component" value="Chromosome"/>
</dbReference>
<dbReference type="EMBL" id="JACTVM010000004">
    <property type="protein sequence ID" value="MBC9227501.1"/>
    <property type="molecule type" value="Genomic_DNA"/>
</dbReference>
<dbReference type="InterPro" id="IPR029068">
    <property type="entry name" value="Glyas_Bleomycin-R_OHBP_Dase"/>
</dbReference>
<sequence length="240" mass="25801">MTTSPFPILRQIALGTADFAGDGDRLRTLFGLAPGYTDPMLEDVGMADETLPVGDVAYLELVAPLNEKAPINGWLAKVGGTAGYCASIQVSDLTPHLAAAETAGVRIAVDLDVHGKRIIQFHPADMGLLVELDEIPDPQAWHWDDVDFATPAEPLIQDVVGMDVATADPVARAELWAAVLGVEVDEWDDVPLIRLGERTVRFVKDDVARLSAIDVVATAAGQDLPDEIDFGRVTFRVQHA</sequence>
<name>A0A8I0EXW9_9ACTN</name>
<keyword evidence="3" id="KW-1185">Reference proteome</keyword>
<reference evidence="4" key="2">
    <citation type="submission" date="2022-11" db="EMBL/GenBank/DDBJ databases">
        <title>Novel species in genus Aeromicrobium.</title>
        <authorList>
            <person name="Zhang G."/>
        </authorList>
    </citation>
    <scope>NUCLEOTIDE SEQUENCE [LARGE SCALE GENOMIC DNA]</scope>
    <source>
        <strain evidence="4">zg-636</strain>
    </source>
</reference>
<dbReference type="AlphaFoldDB" id="A0A8I0EXW9"/>
<dbReference type="Proteomes" id="UP000620591">
    <property type="component" value="Unassembled WGS sequence"/>
</dbReference>
<accession>A0A8I0EXW9</accession>
<evidence type="ECO:0000313" key="2">
    <source>
        <dbReference type="EMBL" id="QNL94920.1"/>
    </source>
</evidence>
<dbReference type="Gene3D" id="3.10.180.10">
    <property type="entry name" value="2,3-Dihydroxybiphenyl 1,2-Dioxygenase, domain 1"/>
    <property type="match status" value="1"/>
</dbReference>
<reference evidence="1" key="1">
    <citation type="submission" date="2020-09" db="EMBL/GenBank/DDBJ databases">
        <title>Novel species in genus Aeromicrobium.</title>
        <authorList>
            <person name="Zhang G."/>
        </authorList>
    </citation>
    <scope>NUCLEOTIDE SEQUENCE</scope>
    <source>
        <strain evidence="3">zg-629</strain>
        <strain evidence="2">Zg-629</strain>
        <strain evidence="1">Zg-636</strain>
    </source>
</reference>
<protein>
    <submittedName>
        <fullName evidence="1">Uncharacterized protein</fullName>
    </submittedName>
</protein>